<proteinExistence type="predicted"/>
<dbReference type="Proteomes" id="UP000886390">
    <property type="component" value="Unassembled WGS sequence"/>
</dbReference>
<evidence type="ECO:0000313" key="2">
    <source>
        <dbReference type="EMBL" id="HFB53544.1"/>
    </source>
</evidence>
<evidence type="ECO:0008006" key="3">
    <source>
        <dbReference type="Google" id="ProtNLM"/>
    </source>
</evidence>
<gene>
    <name evidence="2" type="ORF">ENJ67_02315</name>
</gene>
<organism evidence="2">
    <name type="scientific">Sulfurimonas autotrophica</name>
    <dbReference type="NCBI Taxonomy" id="202747"/>
    <lineage>
        <taxon>Bacteria</taxon>
        <taxon>Pseudomonadati</taxon>
        <taxon>Campylobacterota</taxon>
        <taxon>Epsilonproteobacteria</taxon>
        <taxon>Campylobacterales</taxon>
        <taxon>Sulfurimonadaceae</taxon>
        <taxon>Sulfurimonas</taxon>
    </lineage>
</organism>
<evidence type="ECO:0000256" key="1">
    <source>
        <dbReference type="SAM" id="SignalP"/>
    </source>
</evidence>
<name>A0A7C3C2E0_9BACT</name>
<protein>
    <recommendedName>
        <fullName evidence="3">DUF4175 domain-containing protein</fullName>
    </recommendedName>
</protein>
<accession>A0A7C3C2E0</accession>
<comment type="caution">
    <text evidence="2">The sequence shown here is derived from an EMBL/GenBank/DDBJ whole genome shotgun (WGS) entry which is preliminary data.</text>
</comment>
<dbReference type="EMBL" id="DRNH01000121">
    <property type="protein sequence ID" value="HFB53544.1"/>
    <property type="molecule type" value="Genomic_DNA"/>
</dbReference>
<dbReference type="AlphaFoldDB" id="A0A7C3C2E0"/>
<reference evidence="2" key="1">
    <citation type="journal article" date="2020" name="mSystems">
        <title>Genome- and Community-Level Interaction Insights into Carbon Utilization and Element Cycling Functions of Hydrothermarchaeota in Hydrothermal Sediment.</title>
        <authorList>
            <person name="Zhou Z."/>
            <person name="Liu Y."/>
            <person name="Xu W."/>
            <person name="Pan J."/>
            <person name="Luo Z.H."/>
            <person name="Li M."/>
        </authorList>
    </citation>
    <scope>NUCLEOTIDE SEQUENCE [LARGE SCALE GENOMIC DNA]</scope>
    <source>
        <strain evidence="2">HyVt-507</strain>
    </source>
</reference>
<feature type="chain" id="PRO_5028212511" description="DUF4175 domain-containing protein" evidence="1">
    <location>
        <begin position="22"/>
        <end position="164"/>
    </location>
</feature>
<keyword evidence="1" id="KW-0732">Signal</keyword>
<feature type="signal peptide" evidence="1">
    <location>
        <begin position="1"/>
        <end position="21"/>
    </location>
</feature>
<sequence>MKFAKITLSVALLGALTLGMADETASAETTVSVDAQIAAIQAAPAQERVQMMNEFKQRLATMNQADRMAAIAQMQEKMQGKAQAGKEFGSATREQAKNAKENGVAMGEQTRTRAQEMAQEKQMQANEQMTQMQNMNQMQAGSQFNHMNMSGGATGSGSMNFMNH</sequence>